<dbReference type="Gene3D" id="2.40.30.170">
    <property type="match status" value="1"/>
</dbReference>
<dbReference type="GO" id="GO:0022857">
    <property type="term" value="F:transmembrane transporter activity"/>
    <property type="evidence" value="ECO:0007669"/>
    <property type="project" value="InterPro"/>
</dbReference>
<reference evidence="8 9" key="1">
    <citation type="submission" date="2014-06" db="EMBL/GenBank/DDBJ databases">
        <title>Shewanella sp. YQH10.</title>
        <authorList>
            <person name="Liu Y."/>
            <person name="Zeng R."/>
        </authorList>
    </citation>
    <scope>NUCLEOTIDE SEQUENCE [LARGE SCALE GENOMIC DNA]</scope>
    <source>
        <strain evidence="8 9">YQH10</strain>
    </source>
</reference>
<accession>A0A094K0G3</accession>
<dbReference type="NCBIfam" id="TIGR01730">
    <property type="entry name" value="RND_mfp"/>
    <property type="match status" value="1"/>
</dbReference>
<keyword evidence="9" id="KW-1185">Reference proteome</keyword>
<organism evidence="8 9">
    <name type="scientific">Shewanella mangrovi</name>
    <dbReference type="NCBI Taxonomy" id="1515746"/>
    <lineage>
        <taxon>Bacteria</taxon>
        <taxon>Pseudomonadati</taxon>
        <taxon>Pseudomonadota</taxon>
        <taxon>Gammaproteobacteria</taxon>
        <taxon>Alteromonadales</taxon>
        <taxon>Shewanellaceae</taxon>
        <taxon>Shewanella</taxon>
    </lineage>
</organism>
<evidence type="ECO:0000256" key="5">
    <source>
        <dbReference type="SAM" id="Coils"/>
    </source>
</evidence>
<comment type="similarity">
    <text evidence="1">Belongs to the membrane fusion protein (MFP) (TC 8.A.1) family.</text>
</comment>
<comment type="caution">
    <text evidence="8">The sequence shown here is derived from an EMBL/GenBank/DDBJ whole genome shotgun (WGS) entry which is preliminary data.</text>
</comment>
<evidence type="ECO:0000256" key="4">
    <source>
        <dbReference type="ARBA" id="ARBA00023136"/>
    </source>
</evidence>
<keyword evidence="5" id="KW-0175">Coiled coil</keyword>
<evidence type="ECO:0000259" key="6">
    <source>
        <dbReference type="Pfam" id="PF25917"/>
    </source>
</evidence>
<name>A0A094K0G3_9GAMM</name>
<evidence type="ECO:0000313" key="9">
    <source>
        <dbReference type="Proteomes" id="UP000029264"/>
    </source>
</evidence>
<evidence type="ECO:0000256" key="1">
    <source>
        <dbReference type="ARBA" id="ARBA00009477"/>
    </source>
</evidence>
<evidence type="ECO:0000256" key="2">
    <source>
        <dbReference type="ARBA" id="ARBA00022692"/>
    </source>
</evidence>
<keyword evidence="2" id="KW-0812">Transmembrane</keyword>
<gene>
    <name evidence="8" type="ORF">HR45_06605</name>
</gene>
<dbReference type="EMBL" id="JPEO01000003">
    <property type="protein sequence ID" value="KFZ38166.1"/>
    <property type="molecule type" value="Genomic_DNA"/>
</dbReference>
<dbReference type="InterPro" id="IPR050393">
    <property type="entry name" value="MFP_Efflux_Pump"/>
</dbReference>
<dbReference type="STRING" id="1515746.HR45_06605"/>
<dbReference type="PANTHER" id="PTHR30367:SF12">
    <property type="entry name" value="P-HYDROXYBENZOIC ACID EFFLUX PUMP SUBUNIT AAEA"/>
    <property type="match status" value="1"/>
</dbReference>
<proteinExistence type="inferred from homology"/>
<evidence type="ECO:0000313" key="8">
    <source>
        <dbReference type="EMBL" id="KFZ38166.1"/>
    </source>
</evidence>
<dbReference type="InterPro" id="IPR058634">
    <property type="entry name" value="AaeA-lik-b-barrel"/>
</dbReference>
<dbReference type="GO" id="GO:0016020">
    <property type="term" value="C:membrane"/>
    <property type="evidence" value="ECO:0007669"/>
    <property type="project" value="InterPro"/>
</dbReference>
<dbReference type="AlphaFoldDB" id="A0A094K0G3"/>
<evidence type="ECO:0000259" key="7">
    <source>
        <dbReference type="Pfam" id="PF25963"/>
    </source>
</evidence>
<dbReference type="InterPro" id="IPR058625">
    <property type="entry name" value="MdtA-like_BSH"/>
</dbReference>
<feature type="coiled-coil region" evidence="5">
    <location>
        <begin position="120"/>
        <end position="154"/>
    </location>
</feature>
<dbReference type="Proteomes" id="UP000029264">
    <property type="component" value="Unassembled WGS sequence"/>
</dbReference>
<feature type="domain" description="Multidrug resistance protein MdtA-like barrel-sandwich hybrid" evidence="6">
    <location>
        <begin position="42"/>
        <end position="182"/>
    </location>
</feature>
<dbReference type="SUPFAM" id="SSF111369">
    <property type="entry name" value="HlyD-like secretion proteins"/>
    <property type="match status" value="1"/>
</dbReference>
<dbReference type="PANTHER" id="PTHR30367">
    <property type="entry name" value="P-HYDROXYBENZOIC ACID EFFLUX PUMP SUBUNIT AAEA-RELATED"/>
    <property type="match status" value="1"/>
</dbReference>
<keyword evidence="3" id="KW-1133">Transmembrane helix</keyword>
<dbReference type="Pfam" id="PF25917">
    <property type="entry name" value="BSH_RND"/>
    <property type="match status" value="1"/>
</dbReference>
<sequence length="293" mass="33364">MKKFYSIFFTLLIVVIALCFVRALWLHYMNDPWTRDARVRANVINIAPDVAGLVDKVLVQDNQLVKKGQVLFEVDTARYQLAMQRAVNNVIARKTDVDLRNEEADRRRSANDLVVSRENRNQANSAAKVAEAEYQRALSELAAAKLDLQRTKIRATADGYITNLNLHKGDYIQVGQPAMALIDKDSFWVYGYFEETKLPLVKEGEKAEITLMSGERMQGHVSSIARGIYDSDNPDSQDLIANVRPTFDWVRLARRIPVHISLDSMPANQILAMGTTCTVVLQTEHPRQWWNIF</sequence>
<protein>
    <submittedName>
        <fullName evidence="8">Membrane protein</fullName>
    </submittedName>
</protein>
<dbReference type="InterPro" id="IPR006143">
    <property type="entry name" value="RND_pump_MFP"/>
</dbReference>
<dbReference type="Pfam" id="PF25963">
    <property type="entry name" value="Beta-barrel_AAEA"/>
    <property type="match status" value="1"/>
</dbReference>
<feature type="domain" description="p-hydroxybenzoic acid efflux pump subunit AaeA-like beta-barrel" evidence="7">
    <location>
        <begin position="186"/>
        <end position="281"/>
    </location>
</feature>
<keyword evidence="4" id="KW-0472">Membrane</keyword>
<dbReference type="Gene3D" id="2.40.50.100">
    <property type="match status" value="1"/>
</dbReference>
<dbReference type="eggNOG" id="COG1566">
    <property type="taxonomic scope" value="Bacteria"/>
</dbReference>
<evidence type="ECO:0000256" key="3">
    <source>
        <dbReference type="ARBA" id="ARBA00022989"/>
    </source>
</evidence>